<reference evidence="1 2" key="1">
    <citation type="submission" date="2022-10" db="EMBL/GenBank/DDBJ databases">
        <title>Characterization of Pseudomonas capsici strains from pepper and tomato in Georgia.</title>
        <authorList>
            <person name="Zhao M."/>
            <person name="Dutta B."/>
        </authorList>
    </citation>
    <scope>NUCLEOTIDE SEQUENCE [LARGE SCALE GENOMIC DNA]</scope>
    <source>
        <strain evidence="1 2">Pc20-5</strain>
    </source>
</reference>
<sequence>MNPYHHFILLAALLCTACVKTPNIPRAELRLSSFERGPHSHYTVSFTSSIDLMRAFNNYENSNQQNPVLTCSLDRDMNFSTDHVIKTKARGSVKAKDENRLNRDFISEVYFSYSNPDGSESSLSEYDEIRTLIEDQASIPCNVRISPSWGYKIYYTNTFFIPSALILEKVRKNNSTTEIPQHTAHPFIEDLWPPTLIFPAIGIPLPAPIVIIDDTFFSAPFSSKFKLINETTGDPMSNHRYAIQRADGSIEQGVSDAQGFTHRVRSQVAESVKVFVEY</sequence>
<accession>A0ABT3BW09</accession>
<evidence type="ECO:0000313" key="1">
    <source>
        <dbReference type="EMBL" id="MCV4377045.1"/>
    </source>
</evidence>
<dbReference type="RefSeq" id="WP_263943157.1">
    <property type="nucleotide sequence ID" value="NZ_JAOXMH010000008.1"/>
</dbReference>
<proteinExistence type="predicted"/>
<evidence type="ECO:0008006" key="3">
    <source>
        <dbReference type="Google" id="ProtNLM"/>
    </source>
</evidence>
<keyword evidence="2" id="KW-1185">Reference proteome</keyword>
<organism evidence="1 2">
    <name type="scientific">Pseudomonas capsici</name>
    <dbReference type="NCBI Taxonomy" id="2810614"/>
    <lineage>
        <taxon>Bacteria</taxon>
        <taxon>Pseudomonadati</taxon>
        <taxon>Pseudomonadota</taxon>
        <taxon>Gammaproteobacteria</taxon>
        <taxon>Pseudomonadales</taxon>
        <taxon>Pseudomonadaceae</taxon>
        <taxon>Pseudomonas</taxon>
    </lineage>
</organism>
<evidence type="ECO:0000313" key="2">
    <source>
        <dbReference type="Proteomes" id="UP001207294"/>
    </source>
</evidence>
<protein>
    <recommendedName>
        <fullName evidence="3">Lipoprotein</fullName>
    </recommendedName>
</protein>
<gene>
    <name evidence="1" type="ORF">OH718_10605</name>
</gene>
<name>A0ABT3BW09_9PSED</name>
<dbReference type="Proteomes" id="UP001207294">
    <property type="component" value="Unassembled WGS sequence"/>
</dbReference>
<dbReference type="EMBL" id="JAOXML010000006">
    <property type="protein sequence ID" value="MCV4377045.1"/>
    <property type="molecule type" value="Genomic_DNA"/>
</dbReference>
<comment type="caution">
    <text evidence="1">The sequence shown here is derived from an EMBL/GenBank/DDBJ whole genome shotgun (WGS) entry which is preliminary data.</text>
</comment>